<gene>
    <name evidence="12 18" type="primary">eno</name>
    <name evidence="18" type="ORF">Aargi30884_14090</name>
</gene>
<feature type="binding site" evidence="12">
    <location>
        <position position="163"/>
    </location>
    <ligand>
        <name>(2R)-2-phosphoglycerate</name>
        <dbReference type="ChEBI" id="CHEBI:58289"/>
    </ligand>
</feature>
<dbReference type="PRINTS" id="PR00148">
    <property type="entry name" value="ENOLASE"/>
</dbReference>
<dbReference type="GO" id="GO:0004634">
    <property type="term" value="F:phosphopyruvate hydratase activity"/>
    <property type="evidence" value="ECO:0007669"/>
    <property type="project" value="UniProtKB-UniRule"/>
</dbReference>
<dbReference type="InterPro" id="IPR029017">
    <property type="entry name" value="Enolase-like_N"/>
</dbReference>
<evidence type="ECO:0000256" key="9">
    <source>
        <dbReference type="ARBA" id="ARBA00023152"/>
    </source>
</evidence>
<feature type="binding site" evidence="14">
    <location>
        <position position="155"/>
    </location>
    <ligand>
        <name>substrate</name>
    </ligand>
</feature>
<feature type="domain" description="Enolase N-terminal" evidence="17">
    <location>
        <begin position="4"/>
        <end position="134"/>
    </location>
</feature>
<feature type="active site" description="Proton acceptor" evidence="12 13">
    <location>
        <position position="340"/>
    </location>
</feature>
<feature type="binding site" evidence="12 15">
    <location>
        <position position="242"/>
    </location>
    <ligand>
        <name>Mg(2+)</name>
        <dbReference type="ChEBI" id="CHEBI:18420"/>
    </ligand>
</feature>
<dbReference type="HAMAP" id="MF_00318">
    <property type="entry name" value="Enolase"/>
    <property type="match status" value="1"/>
</dbReference>
<dbReference type="GO" id="GO:0000015">
    <property type="term" value="C:phosphopyruvate hydratase complex"/>
    <property type="evidence" value="ECO:0007669"/>
    <property type="project" value="InterPro"/>
</dbReference>
<dbReference type="FunFam" id="3.20.20.120:FF:000001">
    <property type="entry name" value="Enolase"/>
    <property type="match status" value="1"/>
</dbReference>
<dbReference type="InterPro" id="IPR000941">
    <property type="entry name" value="Enolase"/>
</dbReference>
<comment type="function">
    <text evidence="12">Catalyzes the reversible conversion of 2-phosphoglycerate (2-PG) into phosphoenolpyruvate (PEP). It is essential for the degradation of carbohydrates via glycolysis.</text>
</comment>
<dbReference type="SFLD" id="SFLDF00002">
    <property type="entry name" value="enolase"/>
    <property type="match status" value="1"/>
</dbReference>
<feature type="binding site" evidence="12">
    <location>
        <position position="340"/>
    </location>
    <ligand>
        <name>(2R)-2-phosphoglycerate</name>
        <dbReference type="ChEBI" id="CHEBI:58289"/>
    </ligand>
</feature>
<evidence type="ECO:0000256" key="6">
    <source>
        <dbReference type="ARBA" id="ARBA00022525"/>
    </source>
</evidence>
<evidence type="ECO:0000256" key="13">
    <source>
        <dbReference type="PIRSR" id="PIRSR001400-1"/>
    </source>
</evidence>
<evidence type="ECO:0000256" key="11">
    <source>
        <dbReference type="ARBA" id="ARBA00048951"/>
    </source>
</evidence>
<dbReference type="Gene3D" id="3.20.20.120">
    <property type="entry name" value="Enolase-like C-terminal domain"/>
    <property type="match status" value="1"/>
</dbReference>
<keyword evidence="19" id="KW-1185">Reference proteome</keyword>
<comment type="pathway">
    <text evidence="1 12">Carbohydrate degradation; glycolysis; pyruvate from D-glyceraldehyde 3-phosphate: step 4/5.</text>
</comment>
<comment type="cofactor">
    <cofactor evidence="15">
        <name>Mg(2+)</name>
        <dbReference type="ChEBI" id="CHEBI:18420"/>
    </cofactor>
    <text evidence="15">Mg(2+) is required for catalysis and for stabilizing the dimer.</text>
</comment>
<dbReference type="SFLD" id="SFLDS00001">
    <property type="entry name" value="Enolase"/>
    <property type="match status" value="1"/>
</dbReference>
<dbReference type="InterPro" id="IPR020809">
    <property type="entry name" value="Enolase_CS"/>
</dbReference>
<evidence type="ECO:0000256" key="2">
    <source>
        <dbReference type="ARBA" id="ARBA00009604"/>
    </source>
</evidence>
<dbReference type="PROSITE" id="PS00164">
    <property type="entry name" value="ENOLASE"/>
    <property type="match status" value="1"/>
</dbReference>
<dbReference type="SMART" id="SM01192">
    <property type="entry name" value="Enolase_C"/>
    <property type="match status" value="1"/>
</dbReference>
<name>A0A6N4TH31_9FIRM</name>
<proteinExistence type="inferred from homology"/>
<evidence type="ECO:0000256" key="15">
    <source>
        <dbReference type="PIRSR" id="PIRSR001400-3"/>
    </source>
</evidence>
<evidence type="ECO:0000256" key="14">
    <source>
        <dbReference type="PIRSR" id="PIRSR001400-2"/>
    </source>
</evidence>
<dbReference type="SUPFAM" id="SSF54826">
    <property type="entry name" value="Enolase N-terminal domain-like"/>
    <property type="match status" value="1"/>
</dbReference>
<dbReference type="Pfam" id="PF00113">
    <property type="entry name" value="Enolase_C"/>
    <property type="match status" value="1"/>
</dbReference>
<evidence type="ECO:0000313" key="18">
    <source>
        <dbReference type="EMBL" id="BBK22506.1"/>
    </source>
</evidence>
<feature type="binding site" evidence="14">
    <location>
        <begin position="367"/>
        <end position="370"/>
    </location>
    <ligand>
        <name>substrate</name>
    </ligand>
</feature>
<protein>
    <recommendedName>
        <fullName evidence="4 12">Enolase</fullName>
        <ecNumber evidence="3 12">4.2.1.11</ecNumber>
    </recommendedName>
    <alternativeName>
        <fullName evidence="12">2-phospho-D-glycerate hydro-lyase</fullName>
    </alternativeName>
    <alternativeName>
        <fullName evidence="12">2-phosphoglycerate dehydratase</fullName>
    </alternativeName>
</protein>
<dbReference type="SMART" id="SM01193">
    <property type="entry name" value="Enolase_N"/>
    <property type="match status" value="1"/>
</dbReference>
<accession>A0A6N4TH31</accession>
<dbReference type="EC" id="4.2.1.11" evidence="3 12"/>
<evidence type="ECO:0000313" key="19">
    <source>
        <dbReference type="Proteomes" id="UP000464754"/>
    </source>
</evidence>
<keyword evidence="7 12" id="KW-0479">Metal-binding</keyword>
<comment type="subcellular location">
    <subcellularLocation>
        <location evidence="12">Cytoplasm</location>
    </subcellularLocation>
    <subcellularLocation>
        <location evidence="12">Secreted</location>
    </subcellularLocation>
    <subcellularLocation>
        <location evidence="12">Cell surface</location>
    </subcellularLocation>
    <text evidence="12">Fractions of enolase are present in both the cytoplasm and on the cell surface.</text>
</comment>
<evidence type="ECO:0000259" key="17">
    <source>
        <dbReference type="SMART" id="SM01193"/>
    </source>
</evidence>
<dbReference type="NCBIfam" id="TIGR01060">
    <property type="entry name" value="eno"/>
    <property type="match status" value="1"/>
</dbReference>
<dbReference type="Gene3D" id="3.30.390.10">
    <property type="entry name" value="Enolase-like, N-terminal domain"/>
    <property type="match status" value="1"/>
</dbReference>
<evidence type="ECO:0000256" key="5">
    <source>
        <dbReference type="ARBA" id="ARBA00022490"/>
    </source>
</evidence>
<keyword evidence="9 12" id="KW-0324">Glycolysis</keyword>
<evidence type="ECO:0000256" key="12">
    <source>
        <dbReference type="HAMAP-Rule" id="MF_00318"/>
    </source>
</evidence>
<dbReference type="PANTHER" id="PTHR11902:SF1">
    <property type="entry name" value="ENOLASE"/>
    <property type="match status" value="1"/>
</dbReference>
<evidence type="ECO:0000256" key="10">
    <source>
        <dbReference type="ARBA" id="ARBA00023239"/>
    </source>
</evidence>
<dbReference type="InterPro" id="IPR020810">
    <property type="entry name" value="Enolase_C"/>
</dbReference>
<dbReference type="CDD" id="cd03313">
    <property type="entry name" value="enolase"/>
    <property type="match status" value="1"/>
</dbReference>
<feature type="binding site" evidence="14">
    <location>
        <position position="288"/>
    </location>
    <ligand>
        <name>substrate</name>
    </ligand>
</feature>
<evidence type="ECO:0000256" key="1">
    <source>
        <dbReference type="ARBA" id="ARBA00005031"/>
    </source>
</evidence>
<feature type="binding site" evidence="14">
    <location>
        <position position="164"/>
    </location>
    <ligand>
        <name>substrate</name>
    </ligand>
</feature>
<comment type="cofactor">
    <cofactor evidence="12">
        <name>Mg(2+)</name>
        <dbReference type="ChEBI" id="CHEBI:18420"/>
    </cofactor>
    <text evidence="12">Binds a second Mg(2+) ion via substrate during catalysis.</text>
</comment>
<evidence type="ECO:0000256" key="4">
    <source>
        <dbReference type="ARBA" id="ARBA00017068"/>
    </source>
</evidence>
<keyword evidence="5 12" id="KW-0963">Cytoplasm</keyword>
<organism evidence="18 19">
    <name type="scientific">Amedibacterium intestinale</name>
    <dbReference type="NCBI Taxonomy" id="2583452"/>
    <lineage>
        <taxon>Bacteria</taxon>
        <taxon>Bacillati</taxon>
        <taxon>Bacillota</taxon>
        <taxon>Erysipelotrichia</taxon>
        <taxon>Erysipelotrichales</taxon>
        <taxon>Erysipelotrichaceae</taxon>
        <taxon>Amedibacterium</taxon>
    </lineage>
</organism>
<dbReference type="AlphaFoldDB" id="A0A6N4TH31"/>
<dbReference type="PIRSF" id="PIRSF001400">
    <property type="entry name" value="Enolase"/>
    <property type="match status" value="1"/>
</dbReference>
<dbReference type="InterPro" id="IPR020811">
    <property type="entry name" value="Enolase_N"/>
</dbReference>
<dbReference type="SUPFAM" id="SSF51604">
    <property type="entry name" value="Enolase C-terminal domain-like"/>
    <property type="match status" value="1"/>
</dbReference>
<comment type="similarity">
    <text evidence="2 12">Belongs to the enolase family.</text>
</comment>
<keyword evidence="6 12" id="KW-0964">Secreted</keyword>
<dbReference type="Pfam" id="PF03952">
    <property type="entry name" value="Enolase_N"/>
    <property type="match status" value="1"/>
</dbReference>
<dbReference type="GO" id="GO:0000287">
    <property type="term" value="F:magnesium ion binding"/>
    <property type="evidence" value="ECO:0007669"/>
    <property type="project" value="UniProtKB-UniRule"/>
</dbReference>
<dbReference type="RefSeq" id="WP_115716722.1">
    <property type="nucleotide sequence ID" value="NZ_AP019695.1"/>
</dbReference>
<feature type="binding site" evidence="14">
    <location>
        <position position="391"/>
    </location>
    <ligand>
        <name>substrate</name>
    </ligand>
</feature>
<dbReference type="SFLD" id="SFLDG00178">
    <property type="entry name" value="enolase"/>
    <property type="match status" value="1"/>
</dbReference>
<dbReference type="KEGG" id="aarg:Aargi30884_14090"/>
<feature type="domain" description="Enolase C-terminal TIM barrel" evidence="16">
    <location>
        <begin position="139"/>
        <end position="428"/>
    </location>
</feature>
<keyword evidence="8 12" id="KW-0460">Magnesium</keyword>
<feature type="active site" description="Proton donor" evidence="12 13">
    <location>
        <position position="205"/>
    </location>
</feature>
<dbReference type="InterPro" id="IPR036849">
    <property type="entry name" value="Enolase-like_C_sf"/>
</dbReference>
<evidence type="ECO:0000256" key="8">
    <source>
        <dbReference type="ARBA" id="ARBA00022842"/>
    </source>
</evidence>
<dbReference type="FunFam" id="3.30.390.10:FF:000001">
    <property type="entry name" value="Enolase"/>
    <property type="match status" value="1"/>
</dbReference>
<dbReference type="GO" id="GO:0006096">
    <property type="term" value="P:glycolytic process"/>
    <property type="evidence" value="ECO:0007669"/>
    <property type="project" value="UniProtKB-UniRule"/>
</dbReference>
<evidence type="ECO:0000259" key="16">
    <source>
        <dbReference type="SMART" id="SM01192"/>
    </source>
</evidence>
<feature type="binding site" evidence="12">
    <location>
        <position position="369"/>
    </location>
    <ligand>
        <name>(2R)-2-phosphoglycerate</name>
        <dbReference type="ChEBI" id="CHEBI:58289"/>
    </ligand>
</feature>
<dbReference type="Proteomes" id="UP000464754">
    <property type="component" value="Chromosome"/>
</dbReference>
<dbReference type="EMBL" id="AP019695">
    <property type="protein sequence ID" value="BBK22506.1"/>
    <property type="molecule type" value="Genomic_DNA"/>
</dbReference>
<evidence type="ECO:0000256" key="7">
    <source>
        <dbReference type="ARBA" id="ARBA00022723"/>
    </source>
</evidence>
<sequence length="432" mass="46825">MSIIVDVHAREILDSRGNPTIEVEVRTASGFFGRAMVPSGASTGEREALELRDGDKARFLGKGVLKAVDNVNNVLADVVRGMDVTNQAAIDKALIEADGTKDKSKYGANAILGISLAVAHAAADCYGLPLYRYLGGINAKTLPVPMMNVLNGGSHADSSVDFQEFMIMPVGAKSIKEAIRMGAETFHALKKVLKNKGQVTAVGDEGGFAPNLEDNEAPLKCIMEAIEAAGYKPGEEICIAMDVAASEFYNTETGMYELTKSGQGTKTTDEMIAWYDELVEKYPIISIEDGLGERDWDGWKKLTEHLGKKIQLVGDDLYVTNPAILQEGIDKDIANSILIKVNQIGTLTETFDAMELAKKHGYTAVVSHRSGETEDTTIADIAVAFNAGQIKTGSMSRTDRIAKYNQLIRIEEELGDVAVFQGKSAFYNIYKH</sequence>
<reference evidence="19" key="1">
    <citation type="submission" date="2019-05" db="EMBL/GenBank/DDBJ databases">
        <title>Complete genome sequencing of Absiella argi strain JCM 30884.</title>
        <authorList>
            <person name="Sakamoto M."/>
            <person name="Murakami T."/>
            <person name="Mori H."/>
        </authorList>
    </citation>
    <scope>NUCLEOTIDE SEQUENCE [LARGE SCALE GENOMIC DNA]</scope>
    <source>
        <strain evidence="19">JCM 30884</strain>
    </source>
</reference>
<comment type="catalytic activity">
    <reaction evidence="11">
        <text>(2R)-2-phosphoglycerate = phosphoenolpyruvate + H2O</text>
        <dbReference type="Rhea" id="RHEA:10164"/>
        <dbReference type="ChEBI" id="CHEBI:15377"/>
        <dbReference type="ChEBI" id="CHEBI:58289"/>
        <dbReference type="ChEBI" id="CHEBI:58702"/>
        <dbReference type="EC" id="4.2.1.11"/>
    </reaction>
    <physiologicalReaction direction="left-to-right" evidence="11">
        <dbReference type="Rhea" id="RHEA:10165"/>
    </physiologicalReaction>
</comment>
<feature type="binding site" evidence="12 15">
    <location>
        <position position="288"/>
    </location>
    <ligand>
        <name>Mg(2+)</name>
        <dbReference type="ChEBI" id="CHEBI:18420"/>
    </ligand>
</feature>
<keyword evidence="10 12" id="KW-0456">Lyase</keyword>
<dbReference type="UniPathway" id="UPA00109">
    <property type="reaction ID" value="UER00187"/>
</dbReference>
<feature type="binding site" evidence="12">
    <location>
        <position position="391"/>
    </location>
    <ligand>
        <name>(2R)-2-phosphoglycerate</name>
        <dbReference type="ChEBI" id="CHEBI:58289"/>
    </ligand>
</feature>
<feature type="binding site" evidence="14">
    <location>
        <position position="315"/>
    </location>
    <ligand>
        <name>substrate</name>
    </ligand>
</feature>
<dbReference type="GO" id="GO:0009986">
    <property type="term" value="C:cell surface"/>
    <property type="evidence" value="ECO:0007669"/>
    <property type="project" value="UniProtKB-SubCell"/>
</dbReference>
<feature type="binding site" evidence="12">
    <location>
        <position position="370"/>
    </location>
    <ligand>
        <name>(2R)-2-phosphoglycerate</name>
        <dbReference type="ChEBI" id="CHEBI:58289"/>
    </ligand>
</feature>
<dbReference type="PANTHER" id="PTHR11902">
    <property type="entry name" value="ENOLASE"/>
    <property type="match status" value="1"/>
</dbReference>
<feature type="binding site" evidence="12 15">
    <location>
        <position position="315"/>
    </location>
    <ligand>
        <name>Mg(2+)</name>
        <dbReference type="ChEBI" id="CHEBI:18420"/>
    </ligand>
</feature>
<evidence type="ECO:0000256" key="3">
    <source>
        <dbReference type="ARBA" id="ARBA00012058"/>
    </source>
</evidence>
<dbReference type="GO" id="GO:0005576">
    <property type="term" value="C:extracellular region"/>
    <property type="evidence" value="ECO:0007669"/>
    <property type="project" value="UniProtKB-SubCell"/>
</dbReference>